<gene>
    <name evidence="7" type="ORF">UFOPK1358_01122</name>
    <name evidence="8" type="ORF">UFOPK2766_02151</name>
</gene>
<dbReference type="Pfam" id="PF07732">
    <property type="entry name" value="Cu-oxidase_3"/>
    <property type="match status" value="1"/>
</dbReference>
<dbReference type="Gene3D" id="2.60.40.420">
    <property type="entry name" value="Cupredoxins - blue copper proteins"/>
    <property type="match status" value="3"/>
</dbReference>
<evidence type="ECO:0000259" key="4">
    <source>
        <dbReference type="Pfam" id="PF07731"/>
    </source>
</evidence>
<dbReference type="Pfam" id="PF07731">
    <property type="entry name" value="Cu-oxidase_2"/>
    <property type="match status" value="1"/>
</dbReference>
<evidence type="ECO:0000259" key="5">
    <source>
        <dbReference type="Pfam" id="PF07732"/>
    </source>
</evidence>
<dbReference type="EMBL" id="CAEZYU010000144">
    <property type="protein sequence ID" value="CAB4759847.1"/>
    <property type="molecule type" value="Genomic_DNA"/>
</dbReference>
<evidence type="ECO:0000259" key="6">
    <source>
        <dbReference type="Pfam" id="PF13473"/>
    </source>
</evidence>
<organism evidence="8">
    <name type="scientific">freshwater metagenome</name>
    <dbReference type="NCBI Taxonomy" id="449393"/>
    <lineage>
        <taxon>unclassified sequences</taxon>
        <taxon>metagenomes</taxon>
        <taxon>ecological metagenomes</taxon>
    </lineage>
</organism>
<dbReference type="GO" id="GO:0005507">
    <property type="term" value="F:copper ion binding"/>
    <property type="evidence" value="ECO:0007669"/>
    <property type="project" value="InterPro"/>
</dbReference>
<keyword evidence="2" id="KW-0560">Oxidoreductase</keyword>
<feature type="domain" description="Plastocyanin-like" evidence="4">
    <location>
        <begin position="370"/>
        <end position="464"/>
    </location>
</feature>
<dbReference type="AlphaFoldDB" id="A0A6J6UMZ8"/>
<dbReference type="EMBL" id="CAEZSF010000105">
    <property type="protein sequence ID" value="CAB4542830.1"/>
    <property type="molecule type" value="Genomic_DNA"/>
</dbReference>
<accession>A0A6J6UMZ8</accession>
<dbReference type="CDD" id="cd04202">
    <property type="entry name" value="CuRO_D2_2dMcoN_like"/>
    <property type="match status" value="1"/>
</dbReference>
<dbReference type="PANTHER" id="PTHR11709:SF2">
    <property type="entry name" value="MULTICOPPER OXIDASE LPR1"/>
    <property type="match status" value="1"/>
</dbReference>
<evidence type="ECO:0000256" key="1">
    <source>
        <dbReference type="ARBA" id="ARBA00022723"/>
    </source>
</evidence>
<evidence type="ECO:0000313" key="7">
    <source>
        <dbReference type="EMBL" id="CAB4542830.1"/>
    </source>
</evidence>
<protein>
    <submittedName>
        <fullName evidence="8">Unannotated protein</fullName>
    </submittedName>
</protein>
<dbReference type="InterPro" id="IPR008972">
    <property type="entry name" value="Cupredoxin"/>
</dbReference>
<evidence type="ECO:0000313" key="8">
    <source>
        <dbReference type="EMBL" id="CAB4759847.1"/>
    </source>
</evidence>
<dbReference type="InterPro" id="IPR045087">
    <property type="entry name" value="Cu-oxidase_fam"/>
</dbReference>
<dbReference type="SUPFAM" id="SSF49503">
    <property type="entry name" value="Cupredoxins"/>
    <property type="match status" value="3"/>
</dbReference>
<dbReference type="InterPro" id="IPR011707">
    <property type="entry name" value="Cu-oxidase-like_N"/>
</dbReference>
<reference evidence="8" key="1">
    <citation type="submission" date="2020-05" db="EMBL/GenBank/DDBJ databases">
        <authorList>
            <person name="Chiriac C."/>
            <person name="Salcher M."/>
            <person name="Ghai R."/>
            <person name="Kavagutti S V."/>
        </authorList>
    </citation>
    <scope>NUCLEOTIDE SEQUENCE</scope>
</reference>
<name>A0A6J6UMZ8_9ZZZZ</name>
<keyword evidence="1" id="KW-0479">Metal-binding</keyword>
<dbReference type="PROSITE" id="PS00079">
    <property type="entry name" value="MULTICOPPER_OXIDASE1"/>
    <property type="match status" value="1"/>
</dbReference>
<evidence type="ECO:0000256" key="3">
    <source>
        <dbReference type="SAM" id="Phobius"/>
    </source>
</evidence>
<dbReference type="PANTHER" id="PTHR11709">
    <property type="entry name" value="MULTI-COPPER OXIDASE"/>
    <property type="match status" value="1"/>
</dbReference>
<keyword evidence="3" id="KW-0472">Membrane</keyword>
<dbReference type="InterPro" id="IPR033138">
    <property type="entry name" value="Cu_oxidase_CS"/>
</dbReference>
<feature type="transmembrane region" description="Helical" evidence="3">
    <location>
        <begin position="12"/>
        <end position="38"/>
    </location>
</feature>
<sequence>MNNPTPHASRRSWALTTAVISAIYVVGIGIIVVAAMMASNGGGSTTTSEAAATTVDVSLTEFKVGGSLTAPAGEVSLKVTNDGTVQHNLSVEGTGVSTKMLNPDESETVSLGTLAEGTYKIFCTVPGHKDSGMSAELVIGPAGSSTSASSGDMAGMAGMDHSTSSSDSAGPTAAEYAQMDKDMLASFAKFPAKTKGLGNQPLEPVILPDGTKQFELTAEIADWEVEPGRTVKAWTYNGTVPAPMIKVGVGEHVQVIVHNHLPVNQDVHWHGLQTPFAMDGVAPITQEPIAPGADFTYDFTMDRPYMAMYHPHLHGQMAVPNGMFGVFQVGDTPIAKGVTVNGINVPADVKPAVDIPMVLNDSGVIGFSLDGKSFPATAPIVVNEGDWVAVTYYNEGLMVHPMHLHQFPQLVTAEDGFPLESPYWVDTLLIAPGQRYTVMFHADQKGTWAYHCHILNHAEKDTGMFGMVTAVVVQ</sequence>
<feature type="domain" description="Plastocyanin-like" evidence="5">
    <location>
        <begin position="222"/>
        <end position="331"/>
    </location>
</feature>
<dbReference type="InterPro" id="IPR011706">
    <property type="entry name" value="Cu-oxidase_C"/>
</dbReference>
<dbReference type="GO" id="GO:0016491">
    <property type="term" value="F:oxidoreductase activity"/>
    <property type="evidence" value="ECO:0007669"/>
    <property type="project" value="UniProtKB-KW"/>
</dbReference>
<dbReference type="Pfam" id="PF13473">
    <property type="entry name" value="Cupredoxin_1"/>
    <property type="match status" value="1"/>
</dbReference>
<keyword evidence="3" id="KW-0812">Transmembrane</keyword>
<evidence type="ECO:0000256" key="2">
    <source>
        <dbReference type="ARBA" id="ARBA00023002"/>
    </source>
</evidence>
<dbReference type="InterPro" id="IPR028096">
    <property type="entry name" value="EfeO_Cupredoxin"/>
</dbReference>
<keyword evidence="3" id="KW-1133">Transmembrane helix</keyword>
<feature type="domain" description="EfeO-type cupredoxin-like" evidence="6">
    <location>
        <begin position="32"/>
        <end position="127"/>
    </location>
</feature>
<proteinExistence type="predicted"/>